<name>A0A1E3VZD4_9HYPH</name>
<dbReference type="AlphaFoldDB" id="A0A1E3VZD4"/>
<accession>A0A1E3VZD4</accession>
<sequence>MNRERPTDEELLAYMKSPTFRRRSARMQKVVSDKWSRGEQVSFDEIADGLKLPLDVVVGGFAHSMSKTFGVELVPVGRVQ</sequence>
<protein>
    <submittedName>
        <fullName evidence="1">Uncharacterized protein</fullName>
    </submittedName>
</protein>
<dbReference type="EMBL" id="LPWG01000012">
    <property type="protein sequence ID" value="ODR98917.1"/>
    <property type="molecule type" value="Genomic_DNA"/>
</dbReference>
<keyword evidence="2" id="KW-1185">Reference proteome</keyword>
<comment type="caution">
    <text evidence="1">The sequence shown here is derived from an EMBL/GenBank/DDBJ whole genome shotgun (WGS) entry which is preliminary data.</text>
</comment>
<evidence type="ECO:0000313" key="2">
    <source>
        <dbReference type="Proteomes" id="UP000094501"/>
    </source>
</evidence>
<dbReference type="RefSeq" id="WP_069437639.1">
    <property type="nucleotide sequence ID" value="NZ_LPWG01000012.1"/>
</dbReference>
<proteinExistence type="predicted"/>
<organism evidence="1 2">
    <name type="scientific">Methyloceanibacter methanicus</name>
    <dbReference type="NCBI Taxonomy" id="1774968"/>
    <lineage>
        <taxon>Bacteria</taxon>
        <taxon>Pseudomonadati</taxon>
        <taxon>Pseudomonadota</taxon>
        <taxon>Alphaproteobacteria</taxon>
        <taxon>Hyphomicrobiales</taxon>
        <taxon>Hyphomicrobiaceae</taxon>
        <taxon>Methyloceanibacter</taxon>
    </lineage>
</organism>
<dbReference type="Proteomes" id="UP000094501">
    <property type="component" value="Unassembled WGS sequence"/>
</dbReference>
<reference evidence="1 2" key="1">
    <citation type="journal article" date="2016" name="Environ. Microbiol.">
        <title>New Methyloceanibacter diversity from North Sea sediments includes methanotroph containing solely the soluble methane monooxygenase.</title>
        <authorList>
            <person name="Vekeman B."/>
            <person name="Kerckhof F.M."/>
            <person name="Cremers G."/>
            <person name="de Vos P."/>
            <person name="Vandamme P."/>
            <person name="Boon N."/>
            <person name="Op den Camp H.J."/>
            <person name="Heylen K."/>
        </authorList>
    </citation>
    <scope>NUCLEOTIDE SEQUENCE [LARGE SCALE GENOMIC DNA]</scope>
    <source>
        <strain evidence="1 2">R-67174</strain>
    </source>
</reference>
<evidence type="ECO:0000313" key="1">
    <source>
        <dbReference type="EMBL" id="ODR98917.1"/>
    </source>
</evidence>
<gene>
    <name evidence="1" type="ORF">AUC68_07020</name>
</gene>